<dbReference type="InterPro" id="IPR031358">
    <property type="entry name" value="Stealth_CR1"/>
</dbReference>
<keyword evidence="10" id="KW-1185">Reference proteome</keyword>
<dbReference type="InterPro" id="IPR031357">
    <property type="entry name" value="Stealth_CR3"/>
</dbReference>
<dbReference type="STRING" id="1206085.SAMN05443575_1734"/>
<feature type="domain" description="Stealth protein CR1 conserved region 1" evidence="6">
    <location>
        <begin position="217"/>
        <end position="243"/>
    </location>
</feature>
<proteinExistence type="inferred from homology"/>
<sequence length="533" mass="59703">MTGTNHDTGDVGNHGGGDHGGVDRDVVTVDGFAYRRVDRLTPREARNDLADDVLAALADAGVRGFVVKPIIEPGMHRGIRIGVPPGGRHDALRALARLAGPAVHYQERYPRALAPQAVRPLTPESMSALPSHCGSLLLARFWSVAGGSLLYGLEYAVGIEFWTVSETDPHVVLASRRNAAAVETSDDLLADATITVDGRSRPSIALFDRAMLGEATFEVDAVYTWVDGDDPAWRERMLRARADSEGVEYHPESLAVNRFLSRDELRYSLRSLAMYAPWIRRIFLVTDQQVPAWLDPDDDRITVVDHRDIYTDPSVLPVFNSSAIITQLHHIEGLAEHYLYLNDDIFLGRDVRPENFWFGNGITKMFPSRLTRPFGAAHSEDAPHFNISKNIRTVLERDLDVSISNSIRHTPYPQVRSVNYELEERFAAELRATAGHRFRHHTDIAQDQLFHYYAQATARAVPVPRTEFTYEYVNVGVARSVHRLRRILRGRDIDTICLNDAPEPGEEPLDDTVVAEFLADYYPLAAPWERADG</sequence>
<dbReference type="InterPro" id="IPR021520">
    <property type="entry name" value="Stealth_CR2"/>
</dbReference>
<evidence type="ECO:0000259" key="5">
    <source>
        <dbReference type="Pfam" id="PF11380"/>
    </source>
</evidence>
<organism evidence="9 10">
    <name type="scientific">Jatrophihabitans endophyticus</name>
    <dbReference type="NCBI Taxonomy" id="1206085"/>
    <lineage>
        <taxon>Bacteria</taxon>
        <taxon>Bacillati</taxon>
        <taxon>Actinomycetota</taxon>
        <taxon>Actinomycetes</taxon>
        <taxon>Jatrophihabitantales</taxon>
        <taxon>Jatrophihabitantaceae</taxon>
        <taxon>Jatrophihabitans</taxon>
    </lineage>
</organism>
<dbReference type="Pfam" id="PF11380">
    <property type="entry name" value="Stealth_CR2"/>
    <property type="match status" value="1"/>
</dbReference>
<dbReference type="Pfam" id="PF17101">
    <property type="entry name" value="Stealth_CR1"/>
    <property type="match status" value="1"/>
</dbReference>
<evidence type="ECO:0000259" key="7">
    <source>
        <dbReference type="Pfam" id="PF17102"/>
    </source>
</evidence>
<dbReference type="OrthoDB" id="9776077at2"/>
<dbReference type="Proteomes" id="UP000186132">
    <property type="component" value="Unassembled WGS sequence"/>
</dbReference>
<dbReference type="RefSeq" id="WP_073388620.1">
    <property type="nucleotide sequence ID" value="NZ_FQVU01000002.1"/>
</dbReference>
<dbReference type="GO" id="GO:0000271">
    <property type="term" value="P:polysaccharide biosynthetic process"/>
    <property type="evidence" value="ECO:0007669"/>
    <property type="project" value="UniProtKB-KW"/>
</dbReference>
<feature type="domain" description="Stealth protein CR3 conserved region 3" evidence="7">
    <location>
        <begin position="409"/>
        <end position="454"/>
    </location>
</feature>
<feature type="domain" description="Stealth protein CR2 conserved region 2" evidence="5">
    <location>
        <begin position="258"/>
        <end position="363"/>
    </location>
</feature>
<gene>
    <name evidence="9" type="ORF">SAMN05443575_1734</name>
</gene>
<dbReference type="InterPro" id="IPR047141">
    <property type="entry name" value="Stealth"/>
</dbReference>
<comment type="similarity">
    <text evidence="1">Belongs to the stealth family.</text>
</comment>
<feature type="region of interest" description="Disordered" evidence="4">
    <location>
        <begin position="1"/>
        <end position="22"/>
    </location>
</feature>
<name>A0A1M5I345_9ACTN</name>
<evidence type="ECO:0000313" key="10">
    <source>
        <dbReference type="Proteomes" id="UP000186132"/>
    </source>
</evidence>
<dbReference type="PANTHER" id="PTHR24045:SF0">
    <property type="entry name" value="N-ACETYLGLUCOSAMINE-1-PHOSPHOTRANSFERASE SUBUNITS ALPHA_BETA"/>
    <property type="match status" value="1"/>
</dbReference>
<keyword evidence="3" id="KW-0270">Exopolysaccharide synthesis</keyword>
<evidence type="ECO:0000256" key="2">
    <source>
        <dbReference type="ARBA" id="ARBA00022679"/>
    </source>
</evidence>
<evidence type="ECO:0000259" key="6">
    <source>
        <dbReference type="Pfam" id="PF17101"/>
    </source>
</evidence>
<dbReference type="PANTHER" id="PTHR24045">
    <property type="match status" value="1"/>
</dbReference>
<dbReference type="Pfam" id="PF17103">
    <property type="entry name" value="Stealth_CR4"/>
    <property type="match status" value="1"/>
</dbReference>
<evidence type="ECO:0000256" key="1">
    <source>
        <dbReference type="ARBA" id="ARBA00007583"/>
    </source>
</evidence>
<evidence type="ECO:0000313" key="9">
    <source>
        <dbReference type="EMBL" id="SHG22622.1"/>
    </source>
</evidence>
<evidence type="ECO:0000256" key="4">
    <source>
        <dbReference type="SAM" id="MobiDB-lite"/>
    </source>
</evidence>
<feature type="domain" description="Stealth protein CR4 conserved region 4" evidence="8">
    <location>
        <begin position="486"/>
        <end position="532"/>
    </location>
</feature>
<dbReference type="AlphaFoldDB" id="A0A1M5I345"/>
<protein>
    <submittedName>
        <fullName evidence="9">Stealth protein CR4, conserved region 4</fullName>
    </submittedName>
</protein>
<dbReference type="InterPro" id="IPR031356">
    <property type="entry name" value="Stealth_CR4"/>
</dbReference>
<evidence type="ECO:0000259" key="8">
    <source>
        <dbReference type="Pfam" id="PF17103"/>
    </source>
</evidence>
<accession>A0A1M5I345</accession>
<dbReference type="GO" id="GO:0016772">
    <property type="term" value="F:transferase activity, transferring phosphorus-containing groups"/>
    <property type="evidence" value="ECO:0007669"/>
    <property type="project" value="InterPro"/>
</dbReference>
<evidence type="ECO:0000256" key="3">
    <source>
        <dbReference type="ARBA" id="ARBA00023169"/>
    </source>
</evidence>
<dbReference type="EMBL" id="FQVU01000002">
    <property type="protein sequence ID" value="SHG22622.1"/>
    <property type="molecule type" value="Genomic_DNA"/>
</dbReference>
<keyword evidence="2" id="KW-0808">Transferase</keyword>
<dbReference type="Pfam" id="PF17102">
    <property type="entry name" value="Stealth_CR3"/>
    <property type="match status" value="1"/>
</dbReference>
<reference evidence="9 10" key="1">
    <citation type="submission" date="2016-11" db="EMBL/GenBank/DDBJ databases">
        <authorList>
            <person name="Jaros S."/>
            <person name="Januszkiewicz K."/>
            <person name="Wedrychowicz H."/>
        </authorList>
    </citation>
    <scope>NUCLEOTIDE SEQUENCE [LARGE SCALE GENOMIC DNA]</scope>
    <source>
        <strain evidence="9 10">DSM 45627</strain>
    </source>
</reference>